<dbReference type="AlphaFoldDB" id="A0A1G6VMS1"/>
<dbReference type="Proteomes" id="UP000198748">
    <property type="component" value="Unassembled WGS sequence"/>
</dbReference>
<dbReference type="RefSeq" id="WP_090145949.1">
    <property type="nucleotide sequence ID" value="NZ_FNAN01000001.1"/>
</dbReference>
<feature type="transmembrane region" description="Helical" evidence="7">
    <location>
        <begin position="82"/>
        <end position="99"/>
    </location>
</feature>
<keyword evidence="5 7" id="KW-1133">Transmembrane helix</keyword>
<dbReference type="InterPro" id="IPR051907">
    <property type="entry name" value="DoxX-like_oxidoreductase"/>
</dbReference>
<evidence type="ECO:0000256" key="5">
    <source>
        <dbReference type="ARBA" id="ARBA00022989"/>
    </source>
</evidence>
<feature type="transmembrane region" description="Helical" evidence="7">
    <location>
        <begin position="54"/>
        <end position="75"/>
    </location>
</feature>
<comment type="similarity">
    <text evidence="2">Belongs to the DoxX family.</text>
</comment>
<evidence type="ECO:0000256" key="2">
    <source>
        <dbReference type="ARBA" id="ARBA00006679"/>
    </source>
</evidence>
<sequence length="151" mass="16288">MFSSTINNGFNGSALFQRLFLALVLFPHGAQKLLGWFGGFGFEGSMQYFTGQAGLPWIVGFLVILIEFFGPLALVLGVAVRFSAAAIAAVMTGIIVTTFHEHFFMDWFGTQHVEGMEFFLLAIGIAVSLVFTGGGSYAIGRLWQPGIQAAP</sequence>
<comment type="subcellular location">
    <subcellularLocation>
        <location evidence="1">Cell membrane</location>
        <topology evidence="1">Multi-pass membrane protein</topology>
    </subcellularLocation>
</comment>
<dbReference type="STRING" id="659014.SAMN04487996_101277"/>
<keyword evidence="4 7" id="KW-0812">Transmembrane</keyword>
<evidence type="ECO:0000256" key="6">
    <source>
        <dbReference type="ARBA" id="ARBA00023136"/>
    </source>
</evidence>
<feature type="transmembrane region" description="Helical" evidence="7">
    <location>
        <begin position="119"/>
        <end position="139"/>
    </location>
</feature>
<evidence type="ECO:0000256" key="7">
    <source>
        <dbReference type="SAM" id="Phobius"/>
    </source>
</evidence>
<keyword evidence="6 7" id="KW-0472">Membrane</keyword>
<proteinExistence type="inferred from homology"/>
<evidence type="ECO:0000256" key="4">
    <source>
        <dbReference type="ARBA" id="ARBA00022692"/>
    </source>
</evidence>
<reference evidence="9" key="1">
    <citation type="submission" date="2016-10" db="EMBL/GenBank/DDBJ databases">
        <authorList>
            <person name="Varghese N."/>
            <person name="Submissions S."/>
        </authorList>
    </citation>
    <scope>NUCLEOTIDE SEQUENCE [LARGE SCALE GENOMIC DNA]</scope>
    <source>
        <strain evidence="9">DSM 25329</strain>
    </source>
</reference>
<keyword evidence="9" id="KW-1185">Reference proteome</keyword>
<evidence type="ECO:0000313" key="8">
    <source>
        <dbReference type="EMBL" id="SDD54327.1"/>
    </source>
</evidence>
<evidence type="ECO:0000256" key="1">
    <source>
        <dbReference type="ARBA" id="ARBA00004651"/>
    </source>
</evidence>
<gene>
    <name evidence="8" type="ORF">SAMN04487996_101277</name>
</gene>
<dbReference type="InterPro" id="IPR032808">
    <property type="entry name" value="DoxX"/>
</dbReference>
<dbReference type="OrthoDB" id="346004at2"/>
<keyword evidence="3" id="KW-1003">Cell membrane</keyword>
<dbReference type="EMBL" id="FNAN01000001">
    <property type="protein sequence ID" value="SDD54327.1"/>
    <property type="molecule type" value="Genomic_DNA"/>
</dbReference>
<organism evidence="8 9">
    <name type="scientific">Dyadobacter soli</name>
    <dbReference type="NCBI Taxonomy" id="659014"/>
    <lineage>
        <taxon>Bacteria</taxon>
        <taxon>Pseudomonadati</taxon>
        <taxon>Bacteroidota</taxon>
        <taxon>Cytophagia</taxon>
        <taxon>Cytophagales</taxon>
        <taxon>Spirosomataceae</taxon>
        <taxon>Dyadobacter</taxon>
    </lineage>
</organism>
<evidence type="ECO:0000256" key="3">
    <source>
        <dbReference type="ARBA" id="ARBA00022475"/>
    </source>
</evidence>
<protein>
    <submittedName>
        <fullName evidence="8">Putative oxidoreductase</fullName>
    </submittedName>
</protein>
<dbReference type="Pfam" id="PF07681">
    <property type="entry name" value="DoxX"/>
    <property type="match status" value="1"/>
</dbReference>
<dbReference type="PANTHER" id="PTHR33452:SF1">
    <property type="entry name" value="INNER MEMBRANE PROTEIN YPHA-RELATED"/>
    <property type="match status" value="1"/>
</dbReference>
<dbReference type="GO" id="GO:0005886">
    <property type="term" value="C:plasma membrane"/>
    <property type="evidence" value="ECO:0007669"/>
    <property type="project" value="UniProtKB-SubCell"/>
</dbReference>
<dbReference type="PANTHER" id="PTHR33452">
    <property type="entry name" value="OXIDOREDUCTASE CATD-RELATED"/>
    <property type="match status" value="1"/>
</dbReference>
<accession>A0A1G6VMS1</accession>
<evidence type="ECO:0000313" key="9">
    <source>
        <dbReference type="Proteomes" id="UP000198748"/>
    </source>
</evidence>
<name>A0A1G6VMS1_9BACT</name>